<evidence type="ECO:0000313" key="2">
    <source>
        <dbReference type="EMBL" id="GHD71045.1"/>
    </source>
</evidence>
<evidence type="ECO:0000313" key="3">
    <source>
        <dbReference type="Proteomes" id="UP000662678"/>
    </source>
</evidence>
<feature type="transmembrane region" description="Helical" evidence="1">
    <location>
        <begin position="23"/>
        <end position="44"/>
    </location>
</feature>
<evidence type="ECO:0000256" key="1">
    <source>
        <dbReference type="SAM" id="Phobius"/>
    </source>
</evidence>
<keyword evidence="1" id="KW-0472">Membrane</keyword>
<reference evidence="3" key="1">
    <citation type="journal article" date="2019" name="Int. J. Syst. Evol. Microbiol.">
        <title>The Global Catalogue of Microorganisms (GCM) 10K type strain sequencing project: providing services to taxonomists for standard genome sequencing and annotation.</title>
        <authorList>
            <consortium name="The Broad Institute Genomics Platform"/>
            <consortium name="The Broad Institute Genome Sequencing Center for Infectious Disease"/>
            <person name="Wu L."/>
            <person name="Ma J."/>
        </authorList>
    </citation>
    <scope>NUCLEOTIDE SEQUENCE [LARGE SCALE GENOMIC DNA]</scope>
    <source>
        <strain evidence="3">KCTC 23713</strain>
    </source>
</reference>
<keyword evidence="3" id="KW-1185">Reference proteome</keyword>
<dbReference type="PANTHER" id="PTHR39594">
    <property type="entry name" value="PROTEIN YCHQ"/>
    <property type="match status" value="1"/>
</dbReference>
<keyword evidence="1" id="KW-1133">Transmembrane helix</keyword>
<dbReference type="InterPro" id="IPR007360">
    <property type="entry name" value="SirB"/>
</dbReference>
<organism evidence="2 3">
    <name type="scientific">Vogesella fluminis</name>
    <dbReference type="NCBI Taxonomy" id="1069161"/>
    <lineage>
        <taxon>Bacteria</taxon>
        <taxon>Pseudomonadati</taxon>
        <taxon>Pseudomonadota</taxon>
        <taxon>Betaproteobacteria</taxon>
        <taxon>Neisseriales</taxon>
        <taxon>Chromobacteriaceae</taxon>
        <taxon>Vogesella</taxon>
    </lineage>
</organism>
<feature type="transmembrane region" description="Helical" evidence="1">
    <location>
        <begin position="111"/>
        <end position="131"/>
    </location>
</feature>
<sequence length="139" mass="15218">MTPFENTLPQDAEFMDYQTLKHAHAGLAYLTVTLFTLRAGLSFVRPALLQTRLLRIVPHVIDTLLLIAGITLAVLAGLSPHEQPWLAAKIVALLVYIALGSIGLKRLHGSPWRAVVLALAIAMPLYMIAVAKSKLAWPF</sequence>
<feature type="transmembrane region" description="Helical" evidence="1">
    <location>
        <begin position="56"/>
        <end position="79"/>
    </location>
</feature>
<gene>
    <name evidence="2" type="ORF">GCM10011419_02190</name>
</gene>
<dbReference type="Proteomes" id="UP000662678">
    <property type="component" value="Unassembled WGS sequence"/>
</dbReference>
<accession>A0ABQ3H534</accession>
<dbReference type="RefSeq" id="WP_229799535.1">
    <property type="nucleotide sequence ID" value="NZ_BMYP01000002.1"/>
</dbReference>
<comment type="caution">
    <text evidence="2">The sequence shown here is derived from an EMBL/GenBank/DDBJ whole genome shotgun (WGS) entry which is preliminary data.</text>
</comment>
<feature type="transmembrane region" description="Helical" evidence="1">
    <location>
        <begin position="85"/>
        <end position="104"/>
    </location>
</feature>
<dbReference type="Pfam" id="PF04247">
    <property type="entry name" value="SirB"/>
    <property type="match status" value="1"/>
</dbReference>
<protein>
    <submittedName>
        <fullName evidence="2">SirB family protein</fullName>
    </submittedName>
</protein>
<dbReference type="PIRSF" id="PIRSF005610">
    <property type="entry name" value="SirB"/>
    <property type="match status" value="1"/>
</dbReference>
<keyword evidence="1" id="KW-0812">Transmembrane</keyword>
<proteinExistence type="predicted"/>
<name>A0ABQ3H534_9NEIS</name>
<dbReference type="PANTHER" id="PTHR39594:SF1">
    <property type="entry name" value="PROTEIN YCHQ"/>
    <property type="match status" value="1"/>
</dbReference>
<dbReference type="EMBL" id="BMYP01000002">
    <property type="protein sequence ID" value="GHD71045.1"/>
    <property type="molecule type" value="Genomic_DNA"/>
</dbReference>